<gene>
    <name evidence="1" type="ORF">AOX56_02310</name>
</gene>
<comment type="caution">
    <text evidence="1">The sequence shown here is derived from an EMBL/GenBank/DDBJ whole genome shotgun (WGS) entry which is preliminary data.</text>
</comment>
<dbReference type="AlphaFoldDB" id="A0A2N3J7Y8"/>
<organism evidence="1 2">
    <name type="scientific">Aeromonas sobria</name>
    <dbReference type="NCBI Taxonomy" id="646"/>
    <lineage>
        <taxon>Bacteria</taxon>
        <taxon>Pseudomonadati</taxon>
        <taxon>Pseudomonadota</taxon>
        <taxon>Gammaproteobacteria</taxon>
        <taxon>Aeromonadales</taxon>
        <taxon>Aeromonadaceae</taxon>
        <taxon>Aeromonas</taxon>
    </lineage>
</organism>
<sequence>MKAHHPFFQSMVISVYMLNVECSYHPLTLTIAHYLMSHALHFTETGIHARAIATQHGIRRDKGLQDRDNCFGIHLFQLKICMMASTVLYHHHRDVIRPGSPGSPFTTAMPCWTRQSPLPLERLEEEGFIDLNDALFPCGLMGGHRTQEAVTPEESGVFANPATQSGPADSQSFNEGLRVVFPVLGFT</sequence>
<reference evidence="1 2" key="1">
    <citation type="journal article" date="2017" name="Front. Microbiol.">
        <title>Strong Genomic and Phenotypic Heterogeneity in the Aeromonas sobria Species Complex.</title>
        <authorList>
            <person name="Gauthier J."/>
            <person name="Vincent A.T."/>
            <person name="Charette S.J."/>
            <person name="Derome N."/>
        </authorList>
    </citation>
    <scope>NUCLEOTIDE SEQUENCE [LARGE SCALE GENOMIC DNA]</scope>
    <source>
        <strain evidence="1 2">JF2635</strain>
    </source>
</reference>
<evidence type="ECO:0000313" key="1">
    <source>
        <dbReference type="EMBL" id="PKQ82683.1"/>
    </source>
</evidence>
<name>A0A2N3J7Y8_AERSO</name>
<dbReference type="EMBL" id="LJZX01000002">
    <property type="protein sequence ID" value="PKQ82683.1"/>
    <property type="molecule type" value="Genomic_DNA"/>
</dbReference>
<proteinExistence type="predicted"/>
<dbReference type="Proteomes" id="UP000233526">
    <property type="component" value="Unassembled WGS sequence"/>
</dbReference>
<protein>
    <submittedName>
        <fullName evidence="1">Uncharacterized protein</fullName>
    </submittedName>
</protein>
<evidence type="ECO:0000313" key="2">
    <source>
        <dbReference type="Proteomes" id="UP000233526"/>
    </source>
</evidence>
<accession>A0A2N3J7Y8</accession>